<dbReference type="GO" id="GO:0009055">
    <property type="term" value="F:electron transfer activity"/>
    <property type="evidence" value="ECO:0007669"/>
    <property type="project" value="InterPro"/>
</dbReference>
<organism evidence="3 4">
    <name type="scientific">Desulfonema limicola</name>
    <dbReference type="NCBI Taxonomy" id="45656"/>
    <lineage>
        <taxon>Bacteria</taxon>
        <taxon>Pseudomonadati</taxon>
        <taxon>Thermodesulfobacteriota</taxon>
        <taxon>Desulfobacteria</taxon>
        <taxon>Desulfobacterales</taxon>
        <taxon>Desulfococcaceae</taxon>
        <taxon>Desulfonema</taxon>
    </lineage>
</organism>
<keyword evidence="1" id="KW-0813">Transport</keyword>
<dbReference type="PIRSF" id="PIRSF000090">
    <property type="entry name" value="Beta-ETF"/>
    <property type="match status" value="1"/>
</dbReference>
<keyword evidence="1" id="KW-0249">Electron transport</keyword>
<dbReference type="RefSeq" id="WP_207688993.1">
    <property type="nucleotide sequence ID" value="NZ_CP061799.1"/>
</dbReference>
<dbReference type="PANTHER" id="PTHR21294">
    <property type="entry name" value="ELECTRON TRANSFER FLAVOPROTEIN BETA-SUBUNIT"/>
    <property type="match status" value="1"/>
</dbReference>
<evidence type="ECO:0000256" key="1">
    <source>
        <dbReference type="ARBA" id="ARBA00022982"/>
    </source>
</evidence>
<dbReference type="Gene3D" id="3.40.50.620">
    <property type="entry name" value="HUPs"/>
    <property type="match status" value="1"/>
</dbReference>
<dbReference type="InterPro" id="IPR014729">
    <property type="entry name" value="Rossmann-like_a/b/a_fold"/>
</dbReference>
<proteinExistence type="predicted"/>
<evidence type="ECO:0000259" key="2">
    <source>
        <dbReference type="SMART" id="SM00893"/>
    </source>
</evidence>
<gene>
    <name evidence="3" type="primary">etfB2</name>
    <name evidence="3" type="ORF">dnl_55740</name>
</gene>
<dbReference type="EMBL" id="CP061799">
    <property type="protein sequence ID" value="QTA83178.1"/>
    <property type="molecule type" value="Genomic_DNA"/>
</dbReference>
<dbReference type="SUPFAM" id="SSF52402">
    <property type="entry name" value="Adenine nucleotide alpha hydrolases-like"/>
    <property type="match status" value="1"/>
</dbReference>
<dbReference type="InterPro" id="IPR033948">
    <property type="entry name" value="ETF_beta_N"/>
</dbReference>
<protein>
    <submittedName>
        <fullName evidence="3">Electron transfer flavoprotein, subunit beta</fullName>
    </submittedName>
</protein>
<feature type="domain" description="Electron transfer flavoprotein alpha/beta-subunit N-terminal" evidence="2">
    <location>
        <begin position="23"/>
        <end position="215"/>
    </location>
</feature>
<reference evidence="3" key="1">
    <citation type="journal article" date="2021" name="Microb. Physiol.">
        <title>Proteogenomic Insights into the Physiology of Marine, Sulfate-Reducing, Filamentous Desulfonema limicola and Desulfonema magnum.</title>
        <authorList>
            <person name="Schnaars V."/>
            <person name="Wohlbrand L."/>
            <person name="Scheve S."/>
            <person name="Hinrichs C."/>
            <person name="Reinhardt R."/>
            <person name="Rabus R."/>
        </authorList>
    </citation>
    <scope>NUCLEOTIDE SEQUENCE</scope>
    <source>
        <strain evidence="3">5ac10</strain>
    </source>
</reference>
<evidence type="ECO:0000313" key="3">
    <source>
        <dbReference type="EMBL" id="QTA83178.1"/>
    </source>
</evidence>
<sequence>MLKLIVCIKQVPMVSELPWDSRTNTLKREIADGMINPGCKHALEAALQLKRQYGADITVITMGPPMAEEILREAAALGADRGILLTDKAMAGADTLITSYTLARAIEKECPGFDLVLCGSCTSDSETAQVGPQLMEELGIPGAAYVENIQLKNRTLIMKRESDDFLETLEMDLPGLVTITTRQYAPGYASLAGLQDAFDKADIRKLSAGDLNLDIKKIGIKASPTKILKVYSPSAEKENIMLKGSAKKIVDTLFEKFGDKISGAIGKDLKTHDHEENDDK</sequence>
<dbReference type="InterPro" id="IPR012255">
    <property type="entry name" value="ETF_b"/>
</dbReference>
<evidence type="ECO:0000313" key="4">
    <source>
        <dbReference type="Proteomes" id="UP000663720"/>
    </source>
</evidence>
<name>A0A975BDA0_9BACT</name>
<dbReference type="PANTHER" id="PTHR21294:SF17">
    <property type="entry name" value="PROTEIN FIXA"/>
    <property type="match status" value="1"/>
</dbReference>
<dbReference type="SMART" id="SM00893">
    <property type="entry name" value="ETF"/>
    <property type="match status" value="1"/>
</dbReference>
<dbReference type="InterPro" id="IPR014730">
    <property type="entry name" value="ETF_a/b_N"/>
</dbReference>
<dbReference type="Proteomes" id="UP000663720">
    <property type="component" value="Chromosome"/>
</dbReference>
<dbReference type="AlphaFoldDB" id="A0A975BDA0"/>
<keyword evidence="4" id="KW-1185">Reference proteome</keyword>
<dbReference type="Pfam" id="PF01012">
    <property type="entry name" value="ETF"/>
    <property type="match status" value="1"/>
</dbReference>
<dbReference type="CDD" id="cd01714">
    <property type="entry name" value="ETF_beta"/>
    <property type="match status" value="1"/>
</dbReference>
<dbReference type="KEGG" id="dli:dnl_55740"/>
<accession>A0A975BDA0</accession>